<dbReference type="SUPFAM" id="SSF56349">
    <property type="entry name" value="DNA breaking-rejoining enzymes"/>
    <property type="match status" value="1"/>
</dbReference>
<protein>
    <submittedName>
        <fullName evidence="5">Site-specific integrase</fullName>
    </submittedName>
</protein>
<evidence type="ECO:0000313" key="5">
    <source>
        <dbReference type="EMBL" id="TMM55755.1"/>
    </source>
</evidence>
<evidence type="ECO:0000256" key="3">
    <source>
        <dbReference type="ARBA" id="ARBA00023172"/>
    </source>
</evidence>
<reference evidence="5 6" key="1">
    <citation type="submission" date="2019-05" db="EMBL/GenBank/DDBJ databases">
        <authorList>
            <person name="Zhang J.-Y."/>
            <person name="Feg X."/>
            <person name="Du Z.-J."/>
        </authorList>
    </citation>
    <scope>NUCLEOTIDE SEQUENCE [LARGE SCALE GENOMIC DNA]</scope>
    <source>
        <strain evidence="5 6">RZ26</strain>
    </source>
</reference>
<feature type="domain" description="Tyr recombinase" evidence="4">
    <location>
        <begin position="222"/>
        <end position="402"/>
    </location>
</feature>
<dbReference type="GO" id="GO:0006310">
    <property type="term" value="P:DNA recombination"/>
    <property type="evidence" value="ECO:0007669"/>
    <property type="project" value="UniProtKB-KW"/>
</dbReference>
<dbReference type="InterPro" id="IPR013762">
    <property type="entry name" value="Integrase-like_cat_sf"/>
</dbReference>
<evidence type="ECO:0000256" key="1">
    <source>
        <dbReference type="ARBA" id="ARBA00008857"/>
    </source>
</evidence>
<dbReference type="CDD" id="cd01185">
    <property type="entry name" value="INTN1_C_like"/>
    <property type="match status" value="1"/>
</dbReference>
<evidence type="ECO:0000259" key="4">
    <source>
        <dbReference type="PROSITE" id="PS51898"/>
    </source>
</evidence>
<dbReference type="Gene3D" id="1.10.443.10">
    <property type="entry name" value="Intergrase catalytic core"/>
    <property type="match status" value="1"/>
</dbReference>
<dbReference type="InterPro" id="IPR011010">
    <property type="entry name" value="DNA_brk_join_enz"/>
</dbReference>
<proteinExistence type="inferred from homology"/>
<dbReference type="AlphaFoldDB" id="A0A5S3PQ17"/>
<dbReference type="GO" id="GO:0003677">
    <property type="term" value="F:DNA binding"/>
    <property type="evidence" value="ECO:0007669"/>
    <property type="project" value="UniProtKB-KW"/>
</dbReference>
<dbReference type="InterPro" id="IPR010998">
    <property type="entry name" value="Integrase_recombinase_N"/>
</dbReference>
<keyword evidence="3" id="KW-0233">DNA recombination</keyword>
<sequence length="420" mass="48884">MRNNSTLAVLIFTRDINYNPDKLTIYARITVDGRRAEISLKRYTSVNVWDVSKGRVIGTTSKARLLNSYLDEVYVQILDAHKQLLREGKVITAQAVKARFLGQDEQHKTLKELVKYHNTTMNSVLKYGTMKNYYSTERYLHRFISDKFSSPDVYLKQLNYRFIVDFEQYLLNYRPEKARKTCSNNGAMKHLERLMKMTNLAVKLEWLEKDPFHQYKLNFQKHNRSYLSERELQLIEETTFKAGYEKVRNIFLFSCYTGLSYVDVKELFQEQLVLGIDGNYWLHTKRAKTDEIVKIPLLPKAKAIIEKYADEVKNSPSGKLLPVFSNQKVNSYLKVITKACGIHKNITFHSARHTFATTVTLSNGVPIETVSKMLGHAKLTTTQIYARVLEKKVGEDMQDLMDLFEAKEKQRSEAPKSYHN</sequence>
<evidence type="ECO:0000313" key="6">
    <source>
        <dbReference type="Proteomes" id="UP000310314"/>
    </source>
</evidence>
<keyword evidence="6" id="KW-1185">Reference proteome</keyword>
<dbReference type="Pfam" id="PF17293">
    <property type="entry name" value="Arm-DNA-bind_5"/>
    <property type="match status" value="1"/>
</dbReference>
<dbReference type="Gene3D" id="1.10.150.130">
    <property type="match status" value="1"/>
</dbReference>
<dbReference type="RefSeq" id="WP_138658625.1">
    <property type="nucleotide sequence ID" value="NZ_VATY01000003.1"/>
</dbReference>
<dbReference type="OrthoDB" id="1098628at2"/>
<dbReference type="Proteomes" id="UP000310314">
    <property type="component" value="Unassembled WGS sequence"/>
</dbReference>
<organism evidence="5 6">
    <name type="scientific">Maribacter algarum</name>
    <name type="common">ex Zhang et al. 2020</name>
    <dbReference type="NCBI Taxonomy" id="2578118"/>
    <lineage>
        <taxon>Bacteria</taxon>
        <taxon>Pseudomonadati</taxon>
        <taxon>Bacteroidota</taxon>
        <taxon>Flavobacteriia</taxon>
        <taxon>Flavobacteriales</taxon>
        <taxon>Flavobacteriaceae</taxon>
        <taxon>Maribacter</taxon>
    </lineage>
</organism>
<dbReference type="InterPro" id="IPR035386">
    <property type="entry name" value="Arm-DNA-bind_5"/>
</dbReference>
<comment type="caution">
    <text evidence="5">The sequence shown here is derived from an EMBL/GenBank/DDBJ whole genome shotgun (WGS) entry which is preliminary data.</text>
</comment>
<dbReference type="Pfam" id="PF00589">
    <property type="entry name" value="Phage_integrase"/>
    <property type="match status" value="1"/>
</dbReference>
<dbReference type="PANTHER" id="PTHR30349:SF64">
    <property type="entry name" value="PROPHAGE INTEGRASE INTD-RELATED"/>
    <property type="match status" value="1"/>
</dbReference>
<dbReference type="PROSITE" id="PS51898">
    <property type="entry name" value="TYR_RECOMBINASE"/>
    <property type="match status" value="1"/>
</dbReference>
<dbReference type="EMBL" id="VATY01000003">
    <property type="protein sequence ID" value="TMM55755.1"/>
    <property type="molecule type" value="Genomic_DNA"/>
</dbReference>
<dbReference type="Pfam" id="PF13102">
    <property type="entry name" value="Phage_int_SAM_5"/>
    <property type="match status" value="1"/>
</dbReference>
<evidence type="ECO:0000256" key="2">
    <source>
        <dbReference type="ARBA" id="ARBA00023125"/>
    </source>
</evidence>
<dbReference type="InterPro" id="IPR002104">
    <property type="entry name" value="Integrase_catalytic"/>
</dbReference>
<comment type="similarity">
    <text evidence="1">Belongs to the 'phage' integrase family.</text>
</comment>
<gene>
    <name evidence="5" type="ORF">FEE95_13925</name>
</gene>
<dbReference type="InterPro" id="IPR050090">
    <property type="entry name" value="Tyrosine_recombinase_XerCD"/>
</dbReference>
<name>A0A5S3PQ17_9FLAO</name>
<dbReference type="PANTHER" id="PTHR30349">
    <property type="entry name" value="PHAGE INTEGRASE-RELATED"/>
    <property type="match status" value="1"/>
</dbReference>
<dbReference type="InterPro" id="IPR025269">
    <property type="entry name" value="SAM-like_dom"/>
</dbReference>
<accession>A0A5S3PQ17</accession>
<keyword evidence="2" id="KW-0238">DNA-binding</keyword>
<dbReference type="GO" id="GO:0015074">
    <property type="term" value="P:DNA integration"/>
    <property type="evidence" value="ECO:0007669"/>
    <property type="project" value="InterPro"/>
</dbReference>